<dbReference type="PROSITE" id="PS00197">
    <property type="entry name" value="2FE2S_FER_1"/>
    <property type="match status" value="1"/>
</dbReference>
<reference evidence="8 9" key="1">
    <citation type="journal article" date="2019" name="Emerg. Microbes Infect.">
        <title>Comprehensive subspecies identification of 175 nontuberculous mycobacteria species based on 7547 genomic profiles.</title>
        <authorList>
            <person name="Matsumoto Y."/>
            <person name="Kinjo T."/>
            <person name="Motooka D."/>
            <person name="Nabeya D."/>
            <person name="Jung N."/>
            <person name="Uechi K."/>
            <person name="Horii T."/>
            <person name="Iida T."/>
            <person name="Fujita J."/>
            <person name="Nakamura S."/>
        </authorList>
    </citation>
    <scope>NUCLEOTIDE SEQUENCE [LARGE SCALE GENOMIC DNA]</scope>
    <source>
        <strain evidence="8 9">JCM 18538</strain>
    </source>
</reference>
<dbReference type="InterPro" id="IPR001041">
    <property type="entry name" value="2Fe-2S_ferredoxin-type"/>
</dbReference>
<dbReference type="Gene3D" id="1.10.150.120">
    <property type="entry name" value="[2Fe-2S]-binding domain"/>
    <property type="match status" value="1"/>
</dbReference>
<dbReference type="Pfam" id="PF00111">
    <property type="entry name" value="Fer2"/>
    <property type="match status" value="1"/>
</dbReference>
<dbReference type="InterPro" id="IPR002888">
    <property type="entry name" value="2Fe-2S-bd"/>
</dbReference>
<dbReference type="InterPro" id="IPR006058">
    <property type="entry name" value="2Fe2S_fd_BS"/>
</dbReference>
<protein>
    <submittedName>
        <fullName evidence="8">(2Fe-2S)-binding protein</fullName>
    </submittedName>
</protein>
<evidence type="ECO:0000256" key="6">
    <source>
        <dbReference type="ARBA" id="ARBA00060707"/>
    </source>
</evidence>
<dbReference type="KEGG" id="marz:MARA_16710"/>
<dbReference type="FunFam" id="3.10.20.30:FF:000020">
    <property type="entry name" value="Xanthine dehydrogenase iron-sulfur subunit"/>
    <property type="match status" value="1"/>
</dbReference>
<evidence type="ECO:0000313" key="8">
    <source>
        <dbReference type="EMBL" id="BBY48203.1"/>
    </source>
</evidence>
<keyword evidence="9" id="KW-1185">Reference proteome</keyword>
<dbReference type="Proteomes" id="UP000467428">
    <property type="component" value="Chromosome"/>
</dbReference>
<dbReference type="InterPro" id="IPR012675">
    <property type="entry name" value="Beta-grasp_dom_sf"/>
</dbReference>
<dbReference type="Gene3D" id="3.10.20.30">
    <property type="match status" value="1"/>
</dbReference>
<dbReference type="GO" id="GO:0051537">
    <property type="term" value="F:2 iron, 2 sulfur cluster binding"/>
    <property type="evidence" value="ECO:0007669"/>
    <property type="project" value="UniProtKB-KW"/>
</dbReference>
<dbReference type="GO" id="GO:0016491">
    <property type="term" value="F:oxidoreductase activity"/>
    <property type="evidence" value="ECO:0007669"/>
    <property type="project" value="UniProtKB-KW"/>
</dbReference>
<dbReference type="CDD" id="cd00207">
    <property type="entry name" value="fer2"/>
    <property type="match status" value="1"/>
</dbReference>
<evidence type="ECO:0000313" key="9">
    <source>
        <dbReference type="Proteomes" id="UP000467428"/>
    </source>
</evidence>
<dbReference type="SUPFAM" id="SSF47741">
    <property type="entry name" value="CO dehydrogenase ISP C-domain like"/>
    <property type="match status" value="1"/>
</dbReference>
<keyword evidence="5" id="KW-0411">Iron-sulfur</keyword>
<sequence length="180" mass="18769">MSAETPTTGTPDTESPAHVTITVTVNGKSVSRSVPPRRVLADFLRDDLGLTGTHLGCEHGVCGACTVFVDGRSARACLTLAVQVDGMRVDTVEGLDQFEESARLRKAFSERGGLQCGFCTPGFLVSAVELLRDPDAEKPLTADSVREALSGNICRCTGYQGIVAAVLDAAAPPDSGDSAD</sequence>
<evidence type="ECO:0000256" key="3">
    <source>
        <dbReference type="ARBA" id="ARBA00023002"/>
    </source>
</evidence>
<dbReference type="GO" id="GO:0046872">
    <property type="term" value="F:metal ion binding"/>
    <property type="evidence" value="ECO:0007669"/>
    <property type="project" value="UniProtKB-KW"/>
</dbReference>
<evidence type="ECO:0000256" key="1">
    <source>
        <dbReference type="ARBA" id="ARBA00022714"/>
    </source>
</evidence>
<keyword evidence="4" id="KW-0408">Iron</keyword>
<accession>A0A7I7RUJ0</accession>
<dbReference type="InterPro" id="IPR036884">
    <property type="entry name" value="2Fe-2S-bd_dom_sf"/>
</dbReference>
<evidence type="ECO:0000259" key="7">
    <source>
        <dbReference type="PROSITE" id="PS51085"/>
    </source>
</evidence>
<evidence type="ECO:0000256" key="5">
    <source>
        <dbReference type="ARBA" id="ARBA00023014"/>
    </source>
</evidence>
<feature type="domain" description="2Fe-2S ferredoxin-type" evidence="7">
    <location>
        <begin position="19"/>
        <end position="95"/>
    </location>
</feature>
<dbReference type="InterPro" id="IPR051452">
    <property type="entry name" value="Diverse_Oxidoreductases"/>
</dbReference>
<dbReference type="EMBL" id="AP022593">
    <property type="protein sequence ID" value="BBY48203.1"/>
    <property type="molecule type" value="Genomic_DNA"/>
</dbReference>
<evidence type="ECO:0000256" key="4">
    <source>
        <dbReference type="ARBA" id="ARBA00023004"/>
    </source>
</evidence>
<keyword evidence="1" id="KW-0001">2Fe-2S</keyword>
<proteinExistence type="predicted"/>
<dbReference type="PROSITE" id="PS51085">
    <property type="entry name" value="2FE2S_FER_2"/>
    <property type="match status" value="1"/>
</dbReference>
<organism evidence="8 9">
    <name type="scientific">Mycolicibacterium arabiense</name>
    <dbReference type="NCBI Taxonomy" id="1286181"/>
    <lineage>
        <taxon>Bacteria</taxon>
        <taxon>Bacillati</taxon>
        <taxon>Actinomycetota</taxon>
        <taxon>Actinomycetes</taxon>
        <taxon>Mycobacteriales</taxon>
        <taxon>Mycobacteriaceae</taxon>
        <taxon>Mycolicibacterium</taxon>
    </lineage>
</organism>
<geneLocation type="plasmid" evidence="9">
    <name>pjcm18538 dna</name>
</geneLocation>
<dbReference type="Pfam" id="PF01799">
    <property type="entry name" value="Fer2_2"/>
    <property type="match status" value="1"/>
</dbReference>
<gene>
    <name evidence="8" type="ORF">MARA_16710</name>
</gene>
<dbReference type="PANTHER" id="PTHR44379:SF5">
    <property type="entry name" value="OXIDOREDUCTASE WITH IRON-SULFUR SUBUNIT"/>
    <property type="match status" value="1"/>
</dbReference>
<comment type="pathway">
    <text evidence="6">Alkaloid degradation; nicotine degradation.</text>
</comment>
<dbReference type="AlphaFoldDB" id="A0A7I7RUJ0"/>
<keyword evidence="3" id="KW-0560">Oxidoreductase</keyword>
<dbReference type="InterPro" id="IPR036010">
    <property type="entry name" value="2Fe-2S_ferredoxin-like_sf"/>
</dbReference>
<dbReference type="PANTHER" id="PTHR44379">
    <property type="entry name" value="OXIDOREDUCTASE WITH IRON-SULFUR SUBUNIT"/>
    <property type="match status" value="1"/>
</dbReference>
<dbReference type="SUPFAM" id="SSF54292">
    <property type="entry name" value="2Fe-2S ferredoxin-like"/>
    <property type="match status" value="1"/>
</dbReference>
<evidence type="ECO:0000256" key="2">
    <source>
        <dbReference type="ARBA" id="ARBA00022723"/>
    </source>
</evidence>
<dbReference type="RefSeq" id="WP_235887451.1">
    <property type="nucleotide sequence ID" value="NZ_AP022593.1"/>
</dbReference>
<keyword evidence="2" id="KW-0479">Metal-binding</keyword>
<name>A0A7I7RUJ0_9MYCO</name>